<evidence type="ECO:0000256" key="8">
    <source>
        <dbReference type="SAM" id="Phobius"/>
    </source>
</evidence>
<evidence type="ECO:0000259" key="9">
    <source>
        <dbReference type="Pfam" id="PF13231"/>
    </source>
</evidence>
<feature type="transmembrane region" description="Helical" evidence="8">
    <location>
        <begin position="172"/>
        <end position="205"/>
    </location>
</feature>
<proteinExistence type="predicted"/>
<accession>W4LVP5</accession>
<protein>
    <recommendedName>
        <fullName evidence="9">Glycosyltransferase RgtA/B/C/D-like domain-containing protein</fullName>
    </recommendedName>
</protein>
<keyword evidence="3" id="KW-0328">Glycosyltransferase</keyword>
<feature type="transmembrane region" description="Helical" evidence="8">
    <location>
        <begin position="217"/>
        <end position="237"/>
    </location>
</feature>
<keyword evidence="11" id="KW-1185">Reference proteome</keyword>
<feature type="transmembrane region" description="Helical" evidence="8">
    <location>
        <begin position="146"/>
        <end position="165"/>
    </location>
</feature>
<dbReference type="Pfam" id="PF13231">
    <property type="entry name" value="PMT_2"/>
    <property type="match status" value="1"/>
</dbReference>
<dbReference type="EMBL" id="AZHX01001619">
    <property type="protein sequence ID" value="ETX01447.1"/>
    <property type="molecule type" value="Genomic_DNA"/>
</dbReference>
<keyword evidence="5 8" id="KW-0812">Transmembrane</keyword>
<keyword evidence="4" id="KW-0808">Transferase</keyword>
<evidence type="ECO:0000256" key="2">
    <source>
        <dbReference type="ARBA" id="ARBA00022475"/>
    </source>
</evidence>
<dbReference type="AlphaFoldDB" id="W4LVP5"/>
<feature type="transmembrane region" description="Helical" evidence="8">
    <location>
        <begin position="121"/>
        <end position="140"/>
    </location>
</feature>
<evidence type="ECO:0000256" key="5">
    <source>
        <dbReference type="ARBA" id="ARBA00022692"/>
    </source>
</evidence>
<dbReference type="GO" id="GO:0005886">
    <property type="term" value="C:plasma membrane"/>
    <property type="evidence" value="ECO:0007669"/>
    <property type="project" value="UniProtKB-SubCell"/>
</dbReference>
<comment type="caution">
    <text evidence="10">The sequence shown here is derived from an EMBL/GenBank/DDBJ whole genome shotgun (WGS) entry which is preliminary data.</text>
</comment>
<name>W4LVP5_9BACT</name>
<evidence type="ECO:0000313" key="11">
    <source>
        <dbReference type="Proteomes" id="UP000019140"/>
    </source>
</evidence>
<feature type="domain" description="Glycosyltransferase RgtA/B/C/D-like" evidence="9">
    <location>
        <begin position="78"/>
        <end position="235"/>
    </location>
</feature>
<evidence type="ECO:0000256" key="7">
    <source>
        <dbReference type="ARBA" id="ARBA00023136"/>
    </source>
</evidence>
<dbReference type="InterPro" id="IPR038731">
    <property type="entry name" value="RgtA/B/C-like"/>
</dbReference>
<keyword evidence="2" id="KW-1003">Cell membrane</keyword>
<dbReference type="PANTHER" id="PTHR33908">
    <property type="entry name" value="MANNOSYLTRANSFERASE YKCB-RELATED"/>
    <property type="match status" value="1"/>
</dbReference>
<gene>
    <name evidence="10" type="ORF">ETSY2_37205</name>
</gene>
<keyword evidence="7 8" id="KW-0472">Membrane</keyword>
<reference evidence="10 11" key="1">
    <citation type="journal article" date="2014" name="Nature">
        <title>An environmental bacterial taxon with a large and distinct metabolic repertoire.</title>
        <authorList>
            <person name="Wilson M.C."/>
            <person name="Mori T."/>
            <person name="Ruckert C."/>
            <person name="Uria A.R."/>
            <person name="Helf M.J."/>
            <person name="Takada K."/>
            <person name="Gernert C."/>
            <person name="Steffens U.A."/>
            <person name="Heycke N."/>
            <person name="Schmitt S."/>
            <person name="Rinke C."/>
            <person name="Helfrich E.J."/>
            <person name="Brachmann A.O."/>
            <person name="Gurgui C."/>
            <person name="Wakimoto T."/>
            <person name="Kracht M."/>
            <person name="Crusemann M."/>
            <person name="Hentschel U."/>
            <person name="Abe I."/>
            <person name="Matsunaga S."/>
            <person name="Kalinowski J."/>
            <person name="Takeyama H."/>
            <person name="Piel J."/>
        </authorList>
    </citation>
    <scope>NUCLEOTIDE SEQUENCE [LARGE SCALE GENOMIC DNA]</scope>
    <source>
        <strain evidence="11">TSY2</strain>
    </source>
</reference>
<comment type="subcellular location">
    <subcellularLocation>
        <location evidence="1">Cell membrane</location>
        <topology evidence="1">Multi-pass membrane protein</topology>
    </subcellularLocation>
</comment>
<dbReference type="InterPro" id="IPR050297">
    <property type="entry name" value="LipidA_mod_glycosyltrf_83"/>
</dbReference>
<evidence type="ECO:0000313" key="10">
    <source>
        <dbReference type="EMBL" id="ETX01447.1"/>
    </source>
</evidence>
<evidence type="ECO:0000256" key="6">
    <source>
        <dbReference type="ARBA" id="ARBA00022989"/>
    </source>
</evidence>
<dbReference type="PANTHER" id="PTHR33908:SF11">
    <property type="entry name" value="MEMBRANE PROTEIN"/>
    <property type="match status" value="1"/>
</dbReference>
<evidence type="ECO:0000256" key="3">
    <source>
        <dbReference type="ARBA" id="ARBA00022676"/>
    </source>
</evidence>
<evidence type="ECO:0000256" key="1">
    <source>
        <dbReference type="ARBA" id="ARBA00004651"/>
    </source>
</evidence>
<dbReference type="GO" id="GO:0009103">
    <property type="term" value="P:lipopolysaccharide biosynthetic process"/>
    <property type="evidence" value="ECO:0007669"/>
    <property type="project" value="UniProtKB-ARBA"/>
</dbReference>
<sequence length="324" mass="36423">MRDRRETYACGLLVFAVAVGVTLLFWAMLPPHFRYNESSDYDHFYEPVARRLLSGKGITEANGTPAIRYPPGYPILLASVFGLSQRLNVPESVALSMMTLLCMGLSSVFVFFMARSIWPPWSAFGVALVWITYPCLLWLSKQPNSELPFCLCFYGGMALLTHVLWRRPKARICYWLAGFCFGLAMLIRPIAIGFGIVACMMIWIVNRGTTSRQPYRWMLLLLLGTLVAILPWESWVYTKTGRWILLSDNGPASILDGFVFTGIGQAPLRPGVIPPDVERLGQALVKETAAMTSLRDIGRHVFEVWQDEPWTGAFVNSYASSSRC</sequence>
<feature type="transmembrane region" description="Helical" evidence="8">
    <location>
        <begin position="7"/>
        <end position="29"/>
    </location>
</feature>
<dbReference type="Proteomes" id="UP000019140">
    <property type="component" value="Unassembled WGS sequence"/>
</dbReference>
<evidence type="ECO:0000256" key="4">
    <source>
        <dbReference type="ARBA" id="ARBA00022679"/>
    </source>
</evidence>
<feature type="transmembrane region" description="Helical" evidence="8">
    <location>
        <begin position="93"/>
        <end position="114"/>
    </location>
</feature>
<dbReference type="GO" id="GO:0016763">
    <property type="term" value="F:pentosyltransferase activity"/>
    <property type="evidence" value="ECO:0007669"/>
    <property type="project" value="TreeGrafter"/>
</dbReference>
<organism evidence="10 11">
    <name type="scientific">Candidatus Entotheonella gemina</name>
    <dbReference type="NCBI Taxonomy" id="1429439"/>
    <lineage>
        <taxon>Bacteria</taxon>
        <taxon>Pseudomonadati</taxon>
        <taxon>Nitrospinota/Tectimicrobiota group</taxon>
        <taxon>Candidatus Tectimicrobiota</taxon>
        <taxon>Candidatus Entotheonellia</taxon>
        <taxon>Candidatus Entotheonellales</taxon>
        <taxon>Candidatus Entotheonellaceae</taxon>
        <taxon>Candidatus Entotheonella</taxon>
    </lineage>
</organism>
<keyword evidence="6 8" id="KW-1133">Transmembrane helix</keyword>
<dbReference type="HOGENOM" id="CLU_857088_0_0_7"/>